<dbReference type="GO" id="GO:0016491">
    <property type="term" value="F:oxidoreductase activity"/>
    <property type="evidence" value="ECO:0007669"/>
    <property type="project" value="InterPro"/>
</dbReference>
<dbReference type="EMBL" id="JBBPBK010000015">
    <property type="protein sequence ID" value="KAK9268403.1"/>
    <property type="molecule type" value="Genomic_DNA"/>
</dbReference>
<dbReference type="InterPro" id="IPR050281">
    <property type="entry name" value="Flavin_monoamine_oxidase"/>
</dbReference>
<dbReference type="SUPFAM" id="SSF54373">
    <property type="entry name" value="FAD-linked reductases, C-terminal domain"/>
    <property type="match status" value="1"/>
</dbReference>
<evidence type="ECO:0000313" key="3">
    <source>
        <dbReference type="EMBL" id="KAK9268403.1"/>
    </source>
</evidence>
<dbReference type="Proteomes" id="UP001415857">
    <property type="component" value="Unassembled WGS sequence"/>
</dbReference>
<gene>
    <name evidence="3" type="ORF">L1049_000153</name>
</gene>
<evidence type="ECO:0000259" key="2">
    <source>
        <dbReference type="Pfam" id="PF01593"/>
    </source>
</evidence>
<dbReference type="AlphaFoldDB" id="A0AAP0N990"/>
<keyword evidence="4" id="KW-1185">Reference proteome</keyword>
<dbReference type="SUPFAM" id="SSF51905">
    <property type="entry name" value="FAD/NAD(P)-binding domain"/>
    <property type="match status" value="1"/>
</dbReference>
<dbReference type="Gene3D" id="3.50.50.60">
    <property type="entry name" value="FAD/NAD(P)-binding domain"/>
    <property type="match status" value="1"/>
</dbReference>
<comment type="similarity">
    <text evidence="1">Belongs to the flavin monoamine oxidase family.</text>
</comment>
<protein>
    <recommendedName>
        <fullName evidence="2">Amine oxidase domain-containing protein</fullName>
    </recommendedName>
</protein>
<sequence length="318" mass="34874">MVFPHVFWGEDLDTFGCLSGNSHKRGEFFLFYSYHTVSGGPVLIALVAGEAAQAFECTDPSTLLHRVLSVLRGIYSPKGIDVPNPIQTICTRWGSDPLSYGSYSHVRVRSSGSDYDILAESVGSRLFFAGEATNRKYPASMHGALLSGLREASCILRATRVRQNNPRKCIQKNVGPSNDILLDLFRRPDLAFGKFSFIFDPLTEDPRSMGLMKVTFGKSCSEFSSEDSSKKDVENSCQQLSNLPLQLYTVLSREHAQELLLVPGGDESKLSYLSKNLGLRLMGPSALGNLGYSLTASIANARRGRGKYRISAGQQNAV</sequence>
<comment type="caution">
    <text evidence="3">The sequence shown here is derived from an EMBL/GenBank/DDBJ whole genome shotgun (WGS) entry which is preliminary data.</text>
</comment>
<evidence type="ECO:0000313" key="4">
    <source>
        <dbReference type="Proteomes" id="UP001415857"/>
    </source>
</evidence>
<dbReference type="InterPro" id="IPR036188">
    <property type="entry name" value="FAD/NAD-bd_sf"/>
</dbReference>
<dbReference type="PANTHER" id="PTHR10742:SF373">
    <property type="entry name" value="LYSINE-SPECIFIC HISTONE DEMETHYLASE 1 HOMOLOG 2"/>
    <property type="match status" value="1"/>
</dbReference>
<dbReference type="InterPro" id="IPR002937">
    <property type="entry name" value="Amino_oxidase"/>
</dbReference>
<evidence type="ECO:0000256" key="1">
    <source>
        <dbReference type="ARBA" id="ARBA00005995"/>
    </source>
</evidence>
<organism evidence="3 4">
    <name type="scientific">Liquidambar formosana</name>
    <name type="common">Formosan gum</name>
    <dbReference type="NCBI Taxonomy" id="63359"/>
    <lineage>
        <taxon>Eukaryota</taxon>
        <taxon>Viridiplantae</taxon>
        <taxon>Streptophyta</taxon>
        <taxon>Embryophyta</taxon>
        <taxon>Tracheophyta</taxon>
        <taxon>Spermatophyta</taxon>
        <taxon>Magnoliopsida</taxon>
        <taxon>eudicotyledons</taxon>
        <taxon>Gunneridae</taxon>
        <taxon>Pentapetalae</taxon>
        <taxon>Saxifragales</taxon>
        <taxon>Altingiaceae</taxon>
        <taxon>Liquidambar</taxon>
    </lineage>
</organism>
<accession>A0AAP0N990</accession>
<dbReference type="Pfam" id="PF01593">
    <property type="entry name" value="Amino_oxidase"/>
    <property type="match status" value="1"/>
</dbReference>
<name>A0AAP0N990_LIQFO</name>
<reference evidence="3 4" key="1">
    <citation type="journal article" date="2024" name="Plant J.">
        <title>Genome sequences and population genomics reveal climatic adaptation and genomic divergence between two closely related sweetgum species.</title>
        <authorList>
            <person name="Xu W.Q."/>
            <person name="Ren C.Q."/>
            <person name="Zhang X.Y."/>
            <person name="Comes H.P."/>
            <person name="Liu X.H."/>
            <person name="Li Y.G."/>
            <person name="Kettle C.J."/>
            <person name="Jalonen R."/>
            <person name="Gaisberger H."/>
            <person name="Ma Y.Z."/>
            <person name="Qiu Y.X."/>
        </authorList>
    </citation>
    <scope>NUCLEOTIDE SEQUENCE [LARGE SCALE GENOMIC DNA]</scope>
    <source>
        <strain evidence="3">Hangzhou</strain>
    </source>
</reference>
<feature type="domain" description="Amine oxidase" evidence="2">
    <location>
        <begin position="2"/>
        <end position="156"/>
    </location>
</feature>
<dbReference type="PANTHER" id="PTHR10742">
    <property type="entry name" value="FLAVIN MONOAMINE OXIDASE"/>
    <property type="match status" value="1"/>
</dbReference>
<dbReference type="Gene3D" id="3.90.660.10">
    <property type="match status" value="1"/>
</dbReference>
<proteinExistence type="inferred from homology"/>